<sequence>MEDPAHRRIELQSPEDLSYLIDNVRRAAADSINAAFPPVEGPLDGQEDELRNRIEQLVNDYIQTTFTLAAPNLTINGLPVDPSQLLSPSSHNSPNDPQEPQVQYEYEPFDPRKRDRIEQLISEEEDLLRSIAQLKRRVPRATASKWAEATKAGIAADEEALKTAFDKVAEEGGVSGKKALEGMGELDRQAGVEERFRAAVEGLGRLKRDMPATVAKMERARVAAGYVSGEGER</sequence>
<comment type="caution">
    <text evidence="2">The sequence shown here is derived from an EMBL/GenBank/DDBJ whole genome shotgun (WGS) entry which is preliminary data.</text>
</comment>
<dbReference type="GO" id="GO:0000444">
    <property type="term" value="C:MIS12/MIND type complex"/>
    <property type="evidence" value="ECO:0007669"/>
    <property type="project" value="TreeGrafter"/>
</dbReference>
<accession>A0AAN7CKH0</accession>
<evidence type="ECO:0000313" key="2">
    <source>
        <dbReference type="EMBL" id="KAK4242937.1"/>
    </source>
</evidence>
<dbReference type="GO" id="GO:0000070">
    <property type="term" value="P:mitotic sister chromatid segregation"/>
    <property type="evidence" value="ECO:0007669"/>
    <property type="project" value="InterPro"/>
</dbReference>
<dbReference type="PANTHER" id="PTHR31749">
    <property type="entry name" value="KINETOCHORE-ASSOCIATED PROTEIN NSL1 HOMOLOG"/>
    <property type="match status" value="1"/>
</dbReference>
<keyword evidence="3" id="KW-1185">Reference proteome</keyword>
<feature type="region of interest" description="Disordered" evidence="1">
    <location>
        <begin position="80"/>
        <end position="102"/>
    </location>
</feature>
<dbReference type="PANTHER" id="PTHR31749:SF3">
    <property type="entry name" value="KINETOCHORE-ASSOCIATED PROTEIN NSL1 HOMOLOG"/>
    <property type="match status" value="1"/>
</dbReference>
<evidence type="ECO:0000256" key="1">
    <source>
        <dbReference type="SAM" id="MobiDB-lite"/>
    </source>
</evidence>
<dbReference type="Pfam" id="PF08641">
    <property type="entry name" value="Mis14"/>
    <property type="match status" value="1"/>
</dbReference>
<dbReference type="AlphaFoldDB" id="A0AAN7CKH0"/>
<protein>
    <recommendedName>
        <fullName evidence="4">Kinetochore protein mis14</fullName>
    </recommendedName>
</protein>
<evidence type="ECO:0008006" key="4">
    <source>
        <dbReference type="Google" id="ProtNLM"/>
    </source>
</evidence>
<proteinExistence type="predicted"/>
<feature type="compositionally biased region" description="Polar residues" evidence="1">
    <location>
        <begin position="84"/>
        <end position="101"/>
    </location>
</feature>
<organism evidence="2 3">
    <name type="scientific">Achaetomium macrosporum</name>
    <dbReference type="NCBI Taxonomy" id="79813"/>
    <lineage>
        <taxon>Eukaryota</taxon>
        <taxon>Fungi</taxon>
        <taxon>Dikarya</taxon>
        <taxon>Ascomycota</taxon>
        <taxon>Pezizomycotina</taxon>
        <taxon>Sordariomycetes</taxon>
        <taxon>Sordariomycetidae</taxon>
        <taxon>Sordariales</taxon>
        <taxon>Chaetomiaceae</taxon>
        <taxon>Achaetomium</taxon>
    </lineage>
</organism>
<evidence type="ECO:0000313" key="3">
    <source>
        <dbReference type="Proteomes" id="UP001303760"/>
    </source>
</evidence>
<reference evidence="2" key="1">
    <citation type="journal article" date="2023" name="Mol. Phylogenet. Evol.">
        <title>Genome-scale phylogeny and comparative genomics of the fungal order Sordariales.</title>
        <authorList>
            <person name="Hensen N."/>
            <person name="Bonometti L."/>
            <person name="Westerberg I."/>
            <person name="Brannstrom I.O."/>
            <person name="Guillou S."/>
            <person name="Cros-Aarteil S."/>
            <person name="Calhoun S."/>
            <person name="Haridas S."/>
            <person name="Kuo A."/>
            <person name="Mondo S."/>
            <person name="Pangilinan J."/>
            <person name="Riley R."/>
            <person name="LaButti K."/>
            <person name="Andreopoulos B."/>
            <person name="Lipzen A."/>
            <person name="Chen C."/>
            <person name="Yan M."/>
            <person name="Daum C."/>
            <person name="Ng V."/>
            <person name="Clum A."/>
            <person name="Steindorff A."/>
            <person name="Ohm R.A."/>
            <person name="Martin F."/>
            <person name="Silar P."/>
            <person name="Natvig D.O."/>
            <person name="Lalanne C."/>
            <person name="Gautier V."/>
            <person name="Ament-Velasquez S.L."/>
            <person name="Kruys A."/>
            <person name="Hutchinson M.I."/>
            <person name="Powell A.J."/>
            <person name="Barry K."/>
            <person name="Miller A.N."/>
            <person name="Grigoriev I.V."/>
            <person name="Debuchy R."/>
            <person name="Gladieux P."/>
            <person name="Hiltunen Thoren M."/>
            <person name="Johannesson H."/>
        </authorList>
    </citation>
    <scope>NUCLEOTIDE SEQUENCE</scope>
    <source>
        <strain evidence="2">CBS 532.94</strain>
    </source>
</reference>
<dbReference type="InterPro" id="IPR013950">
    <property type="entry name" value="Mis14/Nsl1"/>
</dbReference>
<reference evidence="2" key="2">
    <citation type="submission" date="2023-05" db="EMBL/GenBank/DDBJ databases">
        <authorList>
            <consortium name="Lawrence Berkeley National Laboratory"/>
            <person name="Steindorff A."/>
            <person name="Hensen N."/>
            <person name="Bonometti L."/>
            <person name="Westerberg I."/>
            <person name="Brannstrom I.O."/>
            <person name="Guillou S."/>
            <person name="Cros-Aarteil S."/>
            <person name="Calhoun S."/>
            <person name="Haridas S."/>
            <person name="Kuo A."/>
            <person name="Mondo S."/>
            <person name="Pangilinan J."/>
            <person name="Riley R."/>
            <person name="Labutti K."/>
            <person name="Andreopoulos B."/>
            <person name="Lipzen A."/>
            <person name="Chen C."/>
            <person name="Yanf M."/>
            <person name="Daum C."/>
            <person name="Ng V."/>
            <person name="Clum A."/>
            <person name="Ohm R."/>
            <person name="Martin F."/>
            <person name="Silar P."/>
            <person name="Natvig D."/>
            <person name="Lalanne C."/>
            <person name="Gautier V."/>
            <person name="Ament-Velasquez S.L."/>
            <person name="Kruys A."/>
            <person name="Hutchinson M.I."/>
            <person name="Powell A.J."/>
            <person name="Barry K."/>
            <person name="Miller A.N."/>
            <person name="Grigoriev I.V."/>
            <person name="Debuchy R."/>
            <person name="Gladieux P."/>
            <person name="Thoren M.H."/>
            <person name="Johannesson H."/>
        </authorList>
    </citation>
    <scope>NUCLEOTIDE SEQUENCE</scope>
    <source>
        <strain evidence="2">CBS 532.94</strain>
    </source>
</reference>
<name>A0AAN7CKH0_9PEZI</name>
<dbReference type="EMBL" id="MU860003">
    <property type="protein sequence ID" value="KAK4242937.1"/>
    <property type="molecule type" value="Genomic_DNA"/>
</dbReference>
<gene>
    <name evidence="2" type="ORF">C8A03DRAFT_28938</name>
</gene>
<dbReference type="Proteomes" id="UP001303760">
    <property type="component" value="Unassembled WGS sequence"/>
</dbReference>